<accession>A0ABD1UAM0</accession>
<keyword evidence="2" id="KW-1185">Reference proteome</keyword>
<protein>
    <submittedName>
        <fullName evidence="1">Agamous-like MADS-box protein AGL66</fullName>
    </submittedName>
</protein>
<reference evidence="2" key="1">
    <citation type="submission" date="2024-07" db="EMBL/GenBank/DDBJ databases">
        <title>Two chromosome-level genome assemblies of Korean endemic species Abeliophyllum distichum and Forsythia ovata (Oleaceae).</title>
        <authorList>
            <person name="Jang H."/>
        </authorList>
    </citation>
    <scope>NUCLEOTIDE SEQUENCE [LARGE SCALE GENOMIC DNA]</scope>
</reference>
<organism evidence="1 2">
    <name type="scientific">Forsythia ovata</name>
    <dbReference type="NCBI Taxonomy" id="205694"/>
    <lineage>
        <taxon>Eukaryota</taxon>
        <taxon>Viridiplantae</taxon>
        <taxon>Streptophyta</taxon>
        <taxon>Embryophyta</taxon>
        <taxon>Tracheophyta</taxon>
        <taxon>Spermatophyta</taxon>
        <taxon>Magnoliopsida</taxon>
        <taxon>eudicotyledons</taxon>
        <taxon>Gunneridae</taxon>
        <taxon>Pentapetalae</taxon>
        <taxon>asterids</taxon>
        <taxon>lamiids</taxon>
        <taxon>Lamiales</taxon>
        <taxon>Oleaceae</taxon>
        <taxon>Forsythieae</taxon>
        <taxon>Forsythia</taxon>
    </lineage>
</organism>
<dbReference type="Proteomes" id="UP001604277">
    <property type="component" value="Unassembled WGS sequence"/>
</dbReference>
<gene>
    <name evidence="1" type="ORF">Fot_25523</name>
</gene>
<evidence type="ECO:0000313" key="2">
    <source>
        <dbReference type="Proteomes" id="UP001604277"/>
    </source>
</evidence>
<dbReference type="AlphaFoldDB" id="A0ABD1UAM0"/>
<name>A0ABD1UAM0_9LAMI</name>
<evidence type="ECO:0000313" key="1">
    <source>
        <dbReference type="EMBL" id="KAL2521600.1"/>
    </source>
</evidence>
<comment type="caution">
    <text evidence="1">The sequence shown here is derived from an EMBL/GenBank/DDBJ whole genome shotgun (WGS) entry which is preliminary data.</text>
</comment>
<sequence>MALGWNRFVRHFGEIQQEISDLQQQLESSQEQLRVFEPDSERFTSLIEFQSCETRLLEALRRVTQRKRNLVNKVGQQSSYQDTIQQINTVVQYISEAHTQGVNTSLNDHAIDLKFGNHMNTGSDASSSALRDQSSPTMYESVSHTSVNENLQNAEGCQNSNPISDDSFQQMHLSKDFFNALLPSENSDCCD</sequence>
<dbReference type="EMBL" id="JBFOLJ010000007">
    <property type="protein sequence ID" value="KAL2521600.1"/>
    <property type="molecule type" value="Genomic_DNA"/>
</dbReference>
<proteinExistence type="predicted"/>